<keyword evidence="9" id="KW-0732">Signal</keyword>
<comment type="subcellular location">
    <subcellularLocation>
        <location evidence="1">Membrane</location>
        <topology evidence="1">Single-pass membrane protein</topology>
    </subcellularLocation>
</comment>
<evidence type="ECO:0000256" key="8">
    <source>
        <dbReference type="PROSITE-ProRule" id="PRU00339"/>
    </source>
</evidence>
<evidence type="ECO:0000256" key="2">
    <source>
        <dbReference type="ARBA" id="ARBA00022692"/>
    </source>
</evidence>
<dbReference type="Pfam" id="PF13432">
    <property type="entry name" value="TPR_16"/>
    <property type="match status" value="1"/>
</dbReference>
<keyword evidence="5" id="KW-1133">Transmembrane helix</keyword>
<evidence type="ECO:0000313" key="11">
    <source>
        <dbReference type="Proteomes" id="UP000304912"/>
    </source>
</evidence>
<dbReference type="InterPro" id="IPR011990">
    <property type="entry name" value="TPR-like_helical_dom_sf"/>
</dbReference>
<feature type="signal peptide" evidence="9">
    <location>
        <begin position="1"/>
        <end position="22"/>
    </location>
</feature>
<gene>
    <name evidence="10" type="primary">prsT</name>
    <name evidence="10" type="ORF">FBQ74_06005</name>
</gene>
<proteinExistence type="inferred from homology"/>
<evidence type="ECO:0000256" key="7">
    <source>
        <dbReference type="ARBA" id="ARBA00038030"/>
    </source>
</evidence>
<dbReference type="KEGG" id="salk:FBQ74_06005"/>
<feature type="repeat" description="TPR" evidence="8">
    <location>
        <begin position="127"/>
        <end position="160"/>
    </location>
</feature>
<dbReference type="Pfam" id="PF13181">
    <property type="entry name" value="TPR_8"/>
    <property type="match status" value="1"/>
</dbReference>
<dbReference type="SMART" id="SM00028">
    <property type="entry name" value="TPR"/>
    <property type="match status" value="14"/>
</dbReference>
<sequence>MKLSVKASIFSLLLMGGASTYATPHSASYDEALTAFNTGQVQSAYLTLKHVLKASPDHLPAKLLMGRILLLDGYTKEAIEEFEEVLLAGGDKSLVLPALSRAYLREGQYEKIFVMLKRHKLSGDAEVSVTLAAGTAYIRLNQLDDARSLYAQALKTHPNVVPLLNAQANLLLDQNQPAQAQELVKRALSISDSEPLTLITQAKLYAAQGKEALPVYAKAYELAPQNPATMRSYAGALAEGGQFDKASAIIDEIEAQTPGDIQNQLIKARILALTQHHTEADKILKSLTDKLSLLTEKQLNERIELSLIAGIVAYLNKNYSLASTELYRYVGKRDASPEQLSMLADAMIKNSNYKDASNLLDKYEQTVISHLPLARLYCELNLAMNKPFKCNQILPALTTRYEGQENFSILKAKLLLHSKETEKARQLLANELAGSTNEEVVRLKIALFSEQEDYKSALKLAKSLLQKQPQSIAHQALVSDLLIRNNSMAEAEKAVDTLLGADPDNVAGLIAKARISFFKKDWATSTEAIELAIGQDKTNVPARILAAQIYTAYGKDENAIDHLLAAKTLESRNPTPRQLLVSVYSRQGELKAALSEINALLGIDRLSADFHIQKASVLSEMGNTAEAQSQLKMVYALWAQQPEKLLQLAEQQSQAGDISGAEKSLQQAIKLAPKAPRPYLEYASFLIRHNRLEQSENMLTDFANQFGKTANLAMLRGDLAVASNKPQQGFSHYMTALERAPMFRLALVKAFELARTGTGRDTLIHYLSSNSESGETFQKHLLADLYYIKADYTRAEAAYNQLLAEENFENKAFVLNNLANIHAENDLTEGLALIEKALELQPRSAALMDTKGWLLSLSDDYHQGLSLLRQAYTLDSSDPSVQYHIAYTLNKLGRQEEARAILQKHQTLNKSFREQPDAQTLMQSL</sequence>
<comment type="similarity">
    <text evidence="7">Belongs to the Tom70 family.</text>
</comment>
<evidence type="ECO:0000256" key="6">
    <source>
        <dbReference type="ARBA" id="ARBA00023136"/>
    </source>
</evidence>
<dbReference type="PROSITE" id="PS50005">
    <property type="entry name" value="TPR"/>
    <property type="match status" value="1"/>
</dbReference>
<evidence type="ECO:0000256" key="9">
    <source>
        <dbReference type="SAM" id="SignalP"/>
    </source>
</evidence>
<dbReference type="Pfam" id="PF14559">
    <property type="entry name" value="TPR_19"/>
    <property type="match status" value="3"/>
</dbReference>
<evidence type="ECO:0000256" key="1">
    <source>
        <dbReference type="ARBA" id="ARBA00004167"/>
    </source>
</evidence>
<keyword evidence="6" id="KW-0472">Membrane</keyword>
<dbReference type="RefSeq" id="WP_139755819.1">
    <property type="nucleotide sequence ID" value="NZ_CP039852.1"/>
</dbReference>
<reference evidence="10 11" key="1">
    <citation type="submission" date="2019-04" db="EMBL/GenBank/DDBJ databases">
        <title>Salinimonas iocasae sp. nov., a halophilic bacterium isolated from the outer tube casing of tubeworms in Okinawa Trough.</title>
        <authorList>
            <person name="Zhang H."/>
            <person name="Wang H."/>
            <person name="Li C."/>
        </authorList>
    </citation>
    <scope>NUCLEOTIDE SEQUENCE [LARGE SCALE GENOMIC DNA]</scope>
    <source>
        <strain evidence="10 11">KX18D6</strain>
    </source>
</reference>
<dbReference type="PANTHER" id="PTHR46208:SF1">
    <property type="entry name" value="MITOCHONDRIAL IMPORT RECEPTOR SUBUNIT TOM70"/>
    <property type="match status" value="1"/>
</dbReference>
<dbReference type="InterPro" id="IPR019734">
    <property type="entry name" value="TPR_rpt"/>
</dbReference>
<dbReference type="EMBL" id="CP039852">
    <property type="protein sequence ID" value="QCZ93072.1"/>
    <property type="molecule type" value="Genomic_DNA"/>
</dbReference>
<name>A0A5B7YBF4_9ALTE</name>
<evidence type="ECO:0000256" key="3">
    <source>
        <dbReference type="ARBA" id="ARBA00022737"/>
    </source>
</evidence>
<keyword evidence="4 8" id="KW-0802">TPR repeat</keyword>
<dbReference type="GO" id="GO:0016020">
    <property type="term" value="C:membrane"/>
    <property type="evidence" value="ECO:0007669"/>
    <property type="project" value="UniProtKB-SubCell"/>
</dbReference>
<dbReference type="PANTHER" id="PTHR46208">
    <property type="entry name" value="MITOCHONDRIAL IMPORT RECEPTOR SUBUNIT TOM70"/>
    <property type="match status" value="1"/>
</dbReference>
<protein>
    <submittedName>
        <fullName evidence="10">PEP-CTERM system TPR-repeat protein PrsT</fullName>
    </submittedName>
</protein>
<keyword evidence="3" id="KW-0677">Repeat</keyword>
<dbReference type="Gene3D" id="1.25.40.10">
    <property type="entry name" value="Tetratricopeptide repeat domain"/>
    <property type="match status" value="4"/>
</dbReference>
<keyword evidence="11" id="KW-1185">Reference proteome</keyword>
<evidence type="ECO:0000256" key="5">
    <source>
        <dbReference type="ARBA" id="ARBA00022989"/>
    </source>
</evidence>
<evidence type="ECO:0000256" key="4">
    <source>
        <dbReference type="ARBA" id="ARBA00022803"/>
    </source>
</evidence>
<evidence type="ECO:0000313" key="10">
    <source>
        <dbReference type="EMBL" id="QCZ93072.1"/>
    </source>
</evidence>
<dbReference type="OrthoDB" id="6110507at2"/>
<dbReference type="SUPFAM" id="SSF48452">
    <property type="entry name" value="TPR-like"/>
    <property type="match status" value="5"/>
</dbReference>
<dbReference type="AlphaFoldDB" id="A0A5B7YBF4"/>
<accession>A0A5B7YBF4</accession>
<organism evidence="10 11">
    <name type="scientific">Salinimonas iocasae</name>
    <dbReference type="NCBI Taxonomy" id="2572577"/>
    <lineage>
        <taxon>Bacteria</taxon>
        <taxon>Pseudomonadati</taxon>
        <taxon>Pseudomonadota</taxon>
        <taxon>Gammaproteobacteria</taxon>
        <taxon>Alteromonadales</taxon>
        <taxon>Alteromonadaceae</taxon>
        <taxon>Alteromonas/Salinimonas group</taxon>
        <taxon>Salinimonas</taxon>
    </lineage>
</organism>
<dbReference type="Proteomes" id="UP000304912">
    <property type="component" value="Chromosome"/>
</dbReference>
<dbReference type="NCBIfam" id="TIGR02917">
    <property type="entry name" value="PEP_TPR_lipo"/>
    <property type="match status" value="1"/>
</dbReference>
<dbReference type="InterPro" id="IPR014266">
    <property type="entry name" value="PEP-CTERM_TPR_PrsT"/>
</dbReference>
<dbReference type="SMART" id="SM00386">
    <property type="entry name" value="HAT"/>
    <property type="match status" value="2"/>
</dbReference>
<dbReference type="InterPro" id="IPR003107">
    <property type="entry name" value="HAT"/>
</dbReference>
<keyword evidence="2" id="KW-0812">Transmembrane</keyword>
<feature type="chain" id="PRO_5022979047" evidence="9">
    <location>
        <begin position="23"/>
        <end position="925"/>
    </location>
</feature>
<dbReference type="GO" id="GO:0006396">
    <property type="term" value="P:RNA processing"/>
    <property type="evidence" value="ECO:0007669"/>
    <property type="project" value="InterPro"/>
</dbReference>